<dbReference type="PANTHER" id="PTHR35317">
    <property type="entry name" value="OS04G0629600 PROTEIN"/>
    <property type="match status" value="1"/>
</dbReference>
<feature type="domain" description="Retrovirus-related Pol polyprotein from transposon TNT 1-94-like beta-barrel" evidence="1">
    <location>
        <begin position="269"/>
        <end position="341"/>
    </location>
</feature>
<name>A0A5J5BGQ2_9ASTE</name>
<dbReference type="OrthoDB" id="1931687at2759"/>
<reference evidence="2 3" key="1">
    <citation type="submission" date="2019-09" db="EMBL/GenBank/DDBJ databases">
        <title>A chromosome-level genome assembly of the Chinese tupelo Nyssa sinensis.</title>
        <authorList>
            <person name="Yang X."/>
            <person name="Kang M."/>
            <person name="Yang Y."/>
            <person name="Xiong H."/>
            <person name="Wang M."/>
            <person name="Zhang Z."/>
            <person name="Wang Z."/>
            <person name="Wu H."/>
            <person name="Ma T."/>
            <person name="Liu J."/>
            <person name="Xi Z."/>
        </authorList>
    </citation>
    <scope>NUCLEOTIDE SEQUENCE [LARGE SCALE GENOMIC DNA]</scope>
    <source>
        <strain evidence="2">J267</strain>
        <tissue evidence="2">Leaf</tissue>
    </source>
</reference>
<organism evidence="2 3">
    <name type="scientific">Nyssa sinensis</name>
    <dbReference type="NCBI Taxonomy" id="561372"/>
    <lineage>
        <taxon>Eukaryota</taxon>
        <taxon>Viridiplantae</taxon>
        <taxon>Streptophyta</taxon>
        <taxon>Embryophyta</taxon>
        <taxon>Tracheophyta</taxon>
        <taxon>Spermatophyta</taxon>
        <taxon>Magnoliopsida</taxon>
        <taxon>eudicotyledons</taxon>
        <taxon>Gunneridae</taxon>
        <taxon>Pentapetalae</taxon>
        <taxon>asterids</taxon>
        <taxon>Cornales</taxon>
        <taxon>Nyssaceae</taxon>
        <taxon>Nyssa</taxon>
    </lineage>
</organism>
<evidence type="ECO:0000313" key="2">
    <source>
        <dbReference type="EMBL" id="KAA8541440.1"/>
    </source>
</evidence>
<dbReference type="Pfam" id="PF14223">
    <property type="entry name" value="Retrotran_gag_2"/>
    <property type="match status" value="1"/>
</dbReference>
<dbReference type="AlphaFoldDB" id="A0A5J5BGQ2"/>
<accession>A0A5J5BGQ2</accession>
<evidence type="ECO:0000313" key="3">
    <source>
        <dbReference type="Proteomes" id="UP000325577"/>
    </source>
</evidence>
<dbReference type="PANTHER" id="PTHR35317:SF11">
    <property type="entry name" value="CCHC-TYPE DOMAIN-CONTAINING PROTEIN"/>
    <property type="match status" value="1"/>
</dbReference>
<sequence length="341" mass="38345">MEGEFNFSSVAPPVFDGDNYQMWAVRMETYMDALDLWEAVEEDYEVQSLLANPTVAQIKIYKEKRTRKSKAKACLFAAVSPTIFTRIMSLKFAKDIWDYLKEEYIGDERIKGMQVLNLIREFELQRMKDSETIKDYSDRLLSIANKVRLLGSGFTDSRIVEKILVTVPERYEATITTLENTKDLSKISLAELLNALQAPEQRRLMREDKTIEGALAAKHQNDFEGSGATVICKEKAQQQEVDAQVADQEDEDQLFVASCFASSSSTESWLIDSGCTNHMTNDKELFGDLRPTDITKVRIGNGDFISVKGKGTITVSSSAGPKKISDVLYVPEIDQNLLSVG</sequence>
<evidence type="ECO:0000259" key="1">
    <source>
        <dbReference type="Pfam" id="PF22936"/>
    </source>
</evidence>
<gene>
    <name evidence="2" type="ORF">F0562_025403</name>
</gene>
<dbReference type="EMBL" id="CM018036">
    <property type="protein sequence ID" value="KAA8541440.1"/>
    <property type="molecule type" value="Genomic_DNA"/>
</dbReference>
<dbReference type="InterPro" id="IPR054722">
    <property type="entry name" value="PolX-like_BBD"/>
</dbReference>
<proteinExistence type="predicted"/>
<keyword evidence="3" id="KW-1185">Reference proteome</keyword>
<protein>
    <recommendedName>
        <fullName evidence="1">Retrovirus-related Pol polyprotein from transposon TNT 1-94-like beta-barrel domain-containing protein</fullName>
    </recommendedName>
</protein>
<dbReference type="Pfam" id="PF22936">
    <property type="entry name" value="Pol_BBD"/>
    <property type="match status" value="1"/>
</dbReference>
<dbReference type="Proteomes" id="UP000325577">
    <property type="component" value="Linkage Group LG13"/>
</dbReference>